<dbReference type="GO" id="GO:0004842">
    <property type="term" value="F:ubiquitin-protein transferase activity"/>
    <property type="evidence" value="ECO:0007669"/>
    <property type="project" value="InterPro"/>
</dbReference>
<dbReference type="PANTHER" id="PTHR22605">
    <property type="entry name" value="RZ-TYPE DOMAIN-CONTAINING PROTEIN"/>
    <property type="match status" value="1"/>
</dbReference>
<evidence type="ECO:0000313" key="3">
    <source>
        <dbReference type="EMBL" id="KAJ7339375.1"/>
    </source>
</evidence>
<evidence type="ECO:0000313" key="4">
    <source>
        <dbReference type="Proteomes" id="UP001163046"/>
    </source>
</evidence>
<dbReference type="Proteomes" id="UP001163046">
    <property type="component" value="Unassembled WGS sequence"/>
</dbReference>
<dbReference type="InterPro" id="IPR031248">
    <property type="entry name" value="RNF213"/>
</dbReference>
<proteinExistence type="predicted"/>
<evidence type="ECO:0000256" key="1">
    <source>
        <dbReference type="SAM" id="Coils"/>
    </source>
</evidence>
<feature type="region of interest" description="Disordered" evidence="2">
    <location>
        <begin position="1223"/>
        <end position="1243"/>
    </location>
</feature>
<organism evidence="3 4">
    <name type="scientific">Desmophyllum pertusum</name>
    <dbReference type="NCBI Taxonomy" id="174260"/>
    <lineage>
        <taxon>Eukaryota</taxon>
        <taxon>Metazoa</taxon>
        <taxon>Cnidaria</taxon>
        <taxon>Anthozoa</taxon>
        <taxon>Hexacorallia</taxon>
        <taxon>Scleractinia</taxon>
        <taxon>Caryophylliina</taxon>
        <taxon>Caryophylliidae</taxon>
        <taxon>Desmophyllum</taxon>
    </lineage>
</organism>
<dbReference type="EMBL" id="MU827779">
    <property type="protein sequence ID" value="KAJ7339375.1"/>
    <property type="molecule type" value="Genomic_DNA"/>
</dbReference>
<dbReference type="OrthoDB" id="2423195at2759"/>
<comment type="caution">
    <text evidence="3">The sequence shown here is derived from an EMBL/GenBank/DDBJ whole genome shotgun (WGS) entry which is preliminary data.</text>
</comment>
<name>A0A9W9YFA7_9CNID</name>
<feature type="coiled-coil region" evidence="1">
    <location>
        <begin position="625"/>
        <end position="652"/>
    </location>
</feature>
<sequence length="1848" mass="210086">MAVEGIEELCNEIMADYSRADVEWLFAVPLLHFLRGDSKPFEDPDIKGSYNTLEWIGAQKLMIKEFQQSAGRLEKLSLSQVLPQLTSAFQVDPLLKRTFLHAIPVWELHKIVASKVFHISDICVALVTFCCHDSVPSDKWKSIQQCIQLMIPQLEAEKGESGTNMEKLEFTISMCLQLVEFCLIMLNLLDHLDVICQAIKLLLTSILIQRRELEGRPNQETKHTNESNAIDVVLSGLRHRLVLDLSPNMSSYYNSDGLARELEIWNKLLWATDENQGFDAFQEFLTKQLTSRARKVEEKCLVEIFCEVQMVAHHRAVGELFTNLEAVKKIINSAERGDEERVFNTLRSSSVRDDPVKARKYGELLSVLLTKFWPKEGEEIYSSGLDPGTVEFLLTWNSMAGYLKFFGNESGRGSILTPEGQKTLSMAKSLLDALVRVIFDASITVEILLLLQKYKKEFLELLKAAIPLGVAAKRSLAERNEEMEEFIAEKMNVMSFIRMCDLIQPVNITGIKEKALQGISFLQIRDLRCERKVSKILRRQLLEVQFFEVPSVIKEISSPLHKVQESFTFQDIWTQYGKKAQTVRKNDEAKKRHLSITDVVENVWKPAFQDWNQHVASVMDGTITLENVDKLFDSYKNRKEELEQELLRMLTLSQTEISARQLQTTVGERVAQIQRYQQHDHYASAADTIWEFKEAMGFTGDFKVIEDLRSQPSTEFKQKPLNSIGKRFSEAGRALECLDVNKTQCFKAMVDSRRLVEWLRATITSTQELKVLVDLALISAGESPMETDRISSLHSSCLGFAPLIFDLRESEEHRVNFDHLMKACDPVWKAMESDHKLPQKLYDTSRHLEWLKTVKESHGSVAMTSLAQAKTINSSGVYVVGNVDTKSDLPTDQGRRLSFNNVIQLTIPLKDGSEEVKNKTYSVDELKDLQSKLMLIAGKAEKRKDEVEQFAKNLEGVMRLATAYINLYESGFVHRMHWNQEFHCSKDQRKGESIADELAAESTFMENCYSNWKKKVSDTREENRELNFFTTQQLMLLRKEIAAVCQSNDLLVSNIHVLTLLESVRPNVDTEKLKSAIQHAFKDTDINKIKGTAVVCTDKSCAGAIPSTAGSTYQVQSVAVKKPKPTDTSKIRSFLNVATDDGYSEQIALAALASLGVDADEDDLLLWCLEEAADADIEALYEDAMHNPIIVREMFPEKKLDDQEIHVQQENISAIVTESDKLHELSSKLPETTVDQEKNKDDDNEAEIGQYLTLAQLGNILRELSVNGKGTTARIFPAFLKRGRPNLMLVPKDDVLATVLALYMHDKLKPLPSHGEVLICTPETTTEEIELLWRRATGDLEGRFYCLVSADLLDFFVSKQAVDMLSVVTQGLAGKTGEHYGLVIICSRENEDRANIVAALDQYRVAAPPCPSPDALKSYLKNQFRVPPPQYGYINSSKITWTTAGSLDPEKLCVRVVSSKRGGLGKTLVVRRLTDQLPNLVNNDMVVRRHDSNISLHVTVPLHGNSTDSSMLVDSLLPHAVKANVPLSRVFHLDVSPSIRRGLDTLLFNLLVLGSICDKMGRVWRRRSTDLYVLEITTAAPMPMGFTREEEAESQARQSGRSVMFKRPFYDLLPTIECDTPRTVLRRLTENPDPNDFNPLFDVKEFQSAPFQRVYQYLKLSTEGKSLDNFTFLPGNIDKDRETCLMLLIRNCGIPDPSWSEIRHFVSFLNSQLRDCEQSDYCDMQLMRSILEGFRSFVVRFMIQMSRDFATPSLTEENTESFKEDNAKRERREIEQFQLRRSWENSPHPYLFFNQDHNTMTFLGFYINSVGDLVNPQNGQIVERGLMSEPLRNGLEVQGVDFKQTRTI</sequence>
<keyword evidence="1" id="KW-0175">Coiled coil</keyword>
<evidence type="ECO:0000256" key="2">
    <source>
        <dbReference type="SAM" id="MobiDB-lite"/>
    </source>
</evidence>
<reference evidence="3" key="1">
    <citation type="submission" date="2023-01" db="EMBL/GenBank/DDBJ databases">
        <title>Genome assembly of the deep-sea coral Lophelia pertusa.</title>
        <authorList>
            <person name="Herrera S."/>
            <person name="Cordes E."/>
        </authorList>
    </citation>
    <scope>NUCLEOTIDE SEQUENCE</scope>
    <source>
        <strain evidence="3">USNM1676648</strain>
        <tissue evidence="3">Polyp</tissue>
    </source>
</reference>
<protein>
    <submittedName>
        <fullName evidence="3">Uncharacterized protein</fullName>
    </submittedName>
</protein>
<keyword evidence="4" id="KW-1185">Reference proteome</keyword>
<dbReference type="PANTHER" id="PTHR22605:SF16">
    <property type="entry name" value="E3 UBIQUITIN-PROTEIN LIGASE RNF213"/>
    <property type="match status" value="1"/>
</dbReference>
<gene>
    <name evidence="3" type="ORF">OS493_005769</name>
</gene>
<accession>A0A9W9YFA7</accession>
<dbReference type="GO" id="GO:0016887">
    <property type="term" value="F:ATP hydrolysis activity"/>
    <property type="evidence" value="ECO:0007669"/>
    <property type="project" value="InterPro"/>
</dbReference>